<evidence type="ECO:0000259" key="1">
    <source>
        <dbReference type="Pfam" id="PF01636"/>
    </source>
</evidence>
<accession>A0ABQ2J4M9</accession>
<dbReference type="Gene3D" id="3.90.1200.10">
    <property type="match status" value="1"/>
</dbReference>
<proteinExistence type="predicted"/>
<organism evidence="2 3">
    <name type="scientific">Deinococcus daejeonensis</name>
    <dbReference type="NCBI Taxonomy" id="1007098"/>
    <lineage>
        <taxon>Bacteria</taxon>
        <taxon>Thermotogati</taxon>
        <taxon>Deinococcota</taxon>
        <taxon>Deinococci</taxon>
        <taxon>Deinococcales</taxon>
        <taxon>Deinococcaceae</taxon>
        <taxon>Deinococcus</taxon>
    </lineage>
</organism>
<dbReference type="SUPFAM" id="SSF56112">
    <property type="entry name" value="Protein kinase-like (PK-like)"/>
    <property type="match status" value="1"/>
</dbReference>
<dbReference type="InterPro" id="IPR011009">
    <property type="entry name" value="Kinase-like_dom_sf"/>
</dbReference>
<dbReference type="InterPro" id="IPR002575">
    <property type="entry name" value="Aminoglycoside_PTrfase"/>
</dbReference>
<dbReference type="RefSeq" id="WP_189057028.1">
    <property type="nucleotide sequence ID" value="NZ_BMOR01000009.1"/>
</dbReference>
<feature type="domain" description="Aminoglycoside phosphotransferase" evidence="1">
    <location>
        <begin position="33"/>
        <end position="204"/>
    </location>
</feature>
<reference evidence="3" key="1">
    <citation type="journal article" date="2019" name="Int. J. Syst. Evol. Microbiol.">
        <title>The Global Catalogue of Microorganisms (GCM) 10K type strain sequencing project: providing services to taxonomists for standard genome sequencing and annotation.</title>
        <authorList>
            <consortium name="The Broad Institute Genomics Platform"/>
            <consortium name="The Broad Institute Genome Sequencing Center for Infectious Disease"/>
            <person name="Wu L."/>
            <person name="Ma J."/>
        </authorList>
    </citation>
    <scope>NUCLEOTIDE SEQUENCE [LARGE SCALE GENOMIC DNA]</scope>
    <source>
        <strain evidence="3">JCM 16918</strain>
    </source>
</reference>
<evidence type="ECO:0000313" key="2">
    <source>
        <dbReference type="EMBL" id="GGN39553.1"/>
    </source>
</evidence>
<keyword evidence="3" id="KW-1185">Reference proteome</keyword>
<dbReference type="Proteomes" id="UP000645517">
    <property type="component" value="Unassembled WGS sequence"/>
</dbReference>
<sequence>MARGATCEVFTDGARVMRLALDDEARLTMQAQVQRALGVPAVPVLDQGAAPDGRAWVLEPHLHGDDIPPGPAGWGDLGRALATLHARPGTGWGRLMDRPGPLVGEAGTPTEGVRTRLPDVWPLGPTPLTDQALVRADPALLGPIQGQRDAILTAIREPAGALHTDLHGGQLLWRGGRLLALMDFGDAARGPLAWDLASVAFFHGWAVADHVAGGAGIRMGAEAAAFGLLLAQHRARRALEEQKRTRAVAFAWHCIEQLGRVNPG</sequence>
<gene>
    <name evidence="2" type="ORF">GCM10010842_23430</name>
</gene>
<evidence type="ECO:0000313" key="3">
    <source>
        <dbReference type="Proteomes" id="UP000645517"/>
    </source>
</evidence>
<dbReference type="Pfam" id="PF01636">
    <property type="entry name" value="APH"/>
    <property type="match status" value="1"/>
</dbReference>
<name>A0ABQ2J4M9_9DEIO</name>
<comment type="caution">
    <text evidence="2">The sequence shown here is derived from an EMBL/GenBank/DDBJ whole genome shotgun (WGS) entry which is preliminary data.</text>
</comment>
<dbReference type="EMBL" id="BMOR01000009">
    <property type="protein sequence ID" value="GGN39553.1"/>
    <property type="molecule type" value="Genomic_DNA"/>
</dbReference>
<protein>
    <recommendedName>
        <fullName evidence="1">Aminoglycoside phosphotransferase domain-containing protein</fullName>
    </recommendedName>
</protein>